<sequence length="301" mass="33412">MSSIVTRARLGSAPDSWGVWMPDSPLQTTSTRYLDEIAQAGYRYMELGPYGFLPSDPARLADELAQRDLRVSAGTVGGAFHRAEELSAITKDALDVARLAAAVGATYLVLLPAMYRDLLSGELVEGRQLDEDGFAQLVRATEEVARVVREETGLRSVFHPHADSHVETQQQTYKWLEATDPQVVGLCLDTGHIEYCGGDSAEIIRRYPQRVEYIHFKQVDPAKMSVVRDKDLGFYDAVQLGAICEPPGGVPTAESITREMWRLDPEIFVIVEQDMYPCHPDAPFPIALRTASYLRGARLAR</sequence>
<proteinExistence type="predicted"/>
<feature type="domain" description="Xylose isomerase-like TIM barrel" evidence="1">
    <location>
        <begin position="34"/>
        <end position="229"/>
    </location>
</feature>
<protein>
    <submittedName>
        <fullName evidence="2">2-keto-myo-inositol dehydratase</fullName>
    </submittedName>
</protein>
<dbReference type="PANTHER" id="PTHR12110:SF41">
    <property type="entry name" value="INOSOSE DEHYDRATASE"/>
    <property type="match status" value="1"/>
</dbReference>
<dbReference type="PANTHER" id="PTHR12110">
    <property type="entry name" value="HYDROXYPYRUVATE ISOMERASE"/>
    <property type="match status" value="1"/>
</dbReference>
<dbReference type="SUPFAM" id="SSF51658">
    <property type="entry name" value="Xylose isomerase-like"/>
    <property type="match status" value="1"/>
</dbReference>
<dbReference type="InterPro" id="IPR036237">
    <property type="entry name" value="Xyl_isomerase-like_sf"/>
</dbReference>
<dbReference type="RefSeq" id="WP_120203900.1">
    <property type="nucleotide sequence ID" value="NZ_CP032514.1"/>
</dbReference>
<dbReference type="EMBL" id="CP032514">
    <property type="protein sequence ID" value="AYD89406.1"/>
    <property type="molecule type" value="Genomic_DNA"/>
</dbReference>
<evidence type="ECO:0000259" key="1">
    <source>
        <dbReference type="Pfam" id="PF01261"/>
    </source>
</evidence>
<dbReference type="InterPro" id="IPR050312">
    <property type="entry name" value="IolE/XylAMocC-like"/>
</dbReference>
<dbReference type="Pfam" id="PF01261">
    <property type="entry name" value="AP_endonuc_2"/>
    <property type="match status" value="1"/>
</dbReference>
<dbReference type="Gene3D" id="3.20.20.150">
    <property type="entry name" value="Divalent-metal-dependent TIM barrel enzymes"/>
    <property type="match status" value="1"/>
</dbReference>
<evidence type="ECO:0000313" key="2">
    <source>
        <dbReference type="EMBL" id="AYD89406.1"/>
    </source>
</evidence>
<reference evidence="2 3" key="1">
    <citation type="submission" date="2018-09" db="EMBL/GenBank/DDBJ databases">
        <authorList>
            <person name="Li J."/>
        </authorList>
    </citation>
    <scope>NUCLEOTIDE SEQUENCE [LARGE SCALE GENOMIC DNA]</scope>
    <source>
        <strain evidence="2 3">2129</strain>
    </source>
</reference>
<gene>
    <name evidence="2" type="ORF">D5R93_03855</name>
</gene>
<evidence type="ECO:0000313" key="3">
    <source>
        <dbReference type="Proteomes" id="UP000273001"/>
    </source>
</evidence>
<dbReference type="InterPro" id="IPR013022">
    <property type="entry name" value="Xyl_isomerase-like_TIM-brl"/>
</dbReference>
<name>A0ABN5PRX8_9ACTO</name>
<accession>A0ABN5PRX8</accession>
<organism evidence="2 3">
    <name type="scientific">Actinomyces lilanjuaniae</name>
    <dbReference type="NCBI Taxonomy" id="2321394"/>
    <lineage>
        <taxon>Bacteria</taxon>
        <taxon>Bacillati</taxon>
        <taxon>Actinomycetota</taxon>
        <taxon>Actinomycetes</taxon>
        <taxon>Actinomycetales</taxon>
        <taxon>Actinomycetaceae</taxon>
        <taxon>Actinomyces</taxon>
    </lineage>
</organism>
<keyword evidence="3" id="KW-1185">Reference proteome</keyword>
<dbReference type="Proteomes" id="UP000273001">
    <property type="component" value="Chromosome"/>
</dbReference>